<keyword evidence="2" id="KW-1185">Reference proteome</keyword>
<evidence type="ECO:0000313" key="1">
    <source>
        <dbReference type="EMBL" id="QHO68971.1"/>
    </source>
</evidence>
<protein>
    <submittedName>
        <fullName evidence="1">Uncharacterized protein</fullName>
    </submittedName>
</protein>
<dbReference type="EMBL" id="CP017146">
    <property type="protein sequence ID" value="QHO68971.1"/>
    <property type="molecule type" value="Genomic_DNA"/>
</dbReference>
<dbReference type="RefSeq" id="WP_161885330.1">
    <property type="nucleotide sequence ID" value="NZ_CP017146.1"/>
</dbReference>
<name>A0A7L5AIL8_9MICO</name>
<dbReference type="KEGG" id="mant:BHD05_04260"/>
<dbReference type="OrthoDB" id="3746081at2"/>
<gene>
    <name evidence="1" type="ORF">BHD05_04260</name>
</gene>
<dbReference type="Proteomes" id="UP000464507">
    <property type="component" value="Chromosome"/>
</dbReference>
<accession>A0A7L5AIL8</accession>
<evidence type="ECO:0000313" key="2">
    <source>
        <dbReference type="Proteomes" id="UP000464507"/>
    </source>
</evidence>
<organism evidence="1 2">
    <name type="scientific">Marisediminicola antarctica</name>
    <dbReference type="NCBI Taxonomy" id="674079"/>
    <lineage>
        <taxon>Bacteria</taxon>
        <taxon>Bacillati</taxon>
        <taxon>Actinomycetota</taxon>
        <taxon>Actinomycetes</taxon>
        <taxon>Micrococcales</taxon>
        <taxon>Microbacteriaceae</taxon>
        <taxon>Marisediminicola</taxon>
    </lineage>
</organism>
<proteinExistence type="predicted"/>
<sequence>MTTPRPSIDQILTQFFALQPATGVGLKRLRFLDPLLRRYLETEGYRTLTTPLLAQLAIEREFEPAGAFARIMNADDLIYTLPGFIEPPWLQENLLLRKAQIDMVARLASLVVSRYLGPEDFACALMEVDATLSRARVQLKEDRRASQFDRQG</sequence>
<reference evidence="1 2" key="1">
    <citation type="submission" date="2016-09" db="EMBL/GenBank/DDBJ databases">
        <title>Complete genome sequence of microbes from the polar regions.</title>
        <authorList>
            <person name="Liao L."/>
            <person name="Chen B."/>
        </authorList>
    </citation>
    <scope>NUCLEOTIDE SEQUENCE [LARGE SCALE GENOMIC DNA]</scope>
    <source>
        <strain evidence="1 2">ZS314</strain>
    </source>
</reference>
<dbReference type="AlphaFoldDB" id="A0A7L5AIL8"/>